<dbReference type="AlphaFoldDB" id="A0ABD5EC25"/>
<feature type="compositionally biased region" description="Low complexity" evidence="1">
    <location>
        <begin position="146"/>
        <end position="155"/>
    </location>
</feature>
<keyword evidence="2" id="KW-0472">Membrane</keyword>
<evidence type="ECO:0000313" key="4">
    <source>
        <dbReference type="Proteomes" id="UP001183607"/>
    </source>
</evidence>
<organism evidence="3 4">
    <name type="scientific">Streptomyces evansiae</name>
    <dbReference type="NCBI Taxonomy" id="3075535"/>
    <lineage>
        <taxon>Bacteria</taxon>
        <taxon>Bacillati</taxon>
        <taxon>Actinomycetota</taxon>
        <taxon>Actinomycetes</taxon>
        <taxon>Kitasatosporales</taxon>
        <taxon>Streptomycetaceae</taxon>
        <taxon>Streptomyces</taxon>
    </lineage>
</organism>
<protein>
    <recommendedName>
        <fullName evidence="5">DUF4232 domain-containing protein</fullName>
    </recommendedName>
</protein>
<evidence type="ECO:0000313" key="3">
    <source>
        <dbReference type="EMBL" id="MDT0418954.1"/>
    </source>
</evidence>
<accession>A0ABD5EC25</accession>
<evidence type="ECO:0008006" key="5">
    <source>
        <dbReference type="Google" id="ProtNLM"/>
    </source>
</evidence>
<name>A0ABD5EC25_9ACTN</name>
<feature type="compositionally biased region" description="Gly residues" evidence="1">
    <location>
        <begin position="102"/>
        <end position="145"/>
    </location>
</feature>
<keyword evidence="2" id="KW-0812">Transmembrane</keyword>
<dbReference type="EMBL" id="JAVRER010000058">
    <property type="protein sequence ID" value="MDT0418954.1"/>
    <property type="molecule type" value="Genomic_DNA"/>
</dbReference>
<evidence type="ECO:0000256" key="1">
    <source>
        <dbReference type="SAM" id="MobiDB-lite"/>
    </source>
</evidence>
<gene>
    <name evidence="3" type="ORF">RM574_26075</name>
</gene>
<dbReference type="Proteomes" id="UP001183607">
    <property type="component" value="Unassembled WGS sequence"/>
</dbReference>
<feature type="compositionally biased region" description="Low complexity" evidence="1">
    <location>
        <begin position="60"/>
        <end position="81"/>
    </location>
</feature>
<keyword evidence="2" id="KW-1133">Transmembrane helix</keyword>
<dbReference type="RefSeq" id="WP_234019227.1">
    <property type="nucleotide sequence ID" value="NZ_JAVRER010000058.1"/>
</dbReference>
<sequence>MGSMRNPVGPLPSSIYWRRRAILGAVLVLVALLVVWLVNVTGGGGGGKKDGARGSGGSSGPAPSITPGPSGSGPAISQQPGGRDESGGSDKDDDGTATPGDGASGGATGGGSGKDGSGGDGSENGSDGTGGANDAGGEGGSGTSGKGAAAGSSDAQRVPAGSSLPDCTTDAAELSLRSAHNTYEPGKKPELELSVKNSSAAACKVDLGAARTVVTITLTGENAPYWSSKDCPATESLWLRVPAKETIRYEIEWNRKASRAACAKPPSGSAKPGTYLVEAKAPGLEKARTSFRLDKD</sequence>
<reference evidence="4" key="1">
    <citation type="submission" date="2023-07" db="EMBL/GenBank/DDBJ databases">
        <title>30 novel species of actinomycetes from the DSMZ collection.</title>
        <authorList>
            <person name="Nouioui I."/>
        </authorList>
    </citation>
    <scope>NUCLEOTIDE SEQUENCE [LARGE SCALE GENOMIC DNA]</scope>
    <source>
        <strain evidence="4">DSM 41982</strain>
    </source>
</reference>
<proteinExistence type="predicted"/>
<feature type="region of interest" description="Disordered" evidence="1">
    <location>
        <begin position="43"/>
        <end position="168"/>
    </location>
</feature>
<evidence type="ECO:0000256" key="2">
    <source>
        <dbReference type="SAM" id="Phobius"/>
    </source>
</evidence>
<comment type="caution">
    <text evidence="3">The sequence shown here is derived from an EMBL/GenBank/DDBJ whole genome shotgun (WGS) entry which is preliminary data.</text>
</comment>
<feature type="transmembrane region" description="Helical" evidence="2">
    <location>
        <begin position="21"/>
        <end position="38"/>
    </location>
</feature>